<proteinExistence type="predicted"/>
<comment type="caution">
    <text evidence="2">The sequence shown here is derived from an EMBL/GenBank/DDBJ whole genome shotgun (WGS) entry which is preliminary data.</text>
</comment>
<evidence type="ECO:0000313" key="2">
    <source>
        <dbReference type="EMBL" id="KAB2329827.1"/>
    </source>
</evidence>
<keyword evidence="3" id="KW-1185">Reference proteome</keyword>
<accession>A0A7V7UT74</accession>
<dbReference type="InterPro" id="IPR029068">
    <property type="entry name" value="Glyas_Bleomycin-R_OHBP_Dase"/>
</dbReference>
<dbReference type="EMBL" id="WBOT01000010">
    <property type="protein sequence ID" value="KAB2329827.1"/>
    <property type="molecule type" value="Genomic_DNA"/>
</dbReference>
<organism evidence="2 3">
    <name type="scientific">Bacillus mesophilum</name>
    <dbReference type="NCBI Taxonomy" id="1071718"/>
    <lineage>
        <taxon>Bacteria</taxon>
        <taxon>Bacillati</taxon>
        <taxon>Bacillota</taxon>
        <taxon>Bacilli</taxon>
        <taxon>Bacillales</taxon>
        <taxon>Bacillaceae</taxon>
        <taxon>Bacillus</taxon>
    </lineage>
</organism>
<name>A0A7V7UT74_9BACI</name>
<dbReference type="AlphaFoldDB" id="A0A7V7UT74"/>
<gene>
    <name evidence="2" type="ORF">F7732_20285</name>
</gene>
<dbReference type="InterPro" id="IPR025870">
    <property type="entry name" value="Glyoxalase-like_dom"/>
</dbReference>
<reference evidence="2 3" key="1">
    <citation type="journal article" date="2014" name="Arch. Microbiol.">
        <title>Bacillus mesophilum sp. nov., strain IITR-54T, a novel 4-chlorobiphenyl dechlorinating bacterium.</title>
        <authorList>
            <person name="Manickam N."/>
            <person name="Singh N.K."/>
            <person name="Bajaj A."/>
            <person name="Kumar R.M."/>
            <person name="Kaur G."/>
            <person name="Kaur N."/>
            <person name="Bala M."/>
            <person name="Kumar A."/>
            <person name="Mayilraj S."/>
        </authorList>
    </citation>
    <scope>NUCLEOTIDE SEQUENCE [LARGE SCALE GENOMIC DNA]</scope>
    <source>
        <strain evidence="2 3">IITR-54</strain>
    </source>
</reference>
<dbReference type="PANTHER" id="PTHR40265">
    <property type="entry name" value="BLL2707 PROTEIN"/>
    <property type="match status" value="1"/>
</dbReference>
<evidence type="ECO:0000259" key="1">
    <source>
        <dbReference type="Pfam" id="PF13468"/>
    </source>
</evidence>
<sequence length="259" mass="29699">MIKGGLYVNITLDHVVHFIADTPKNVVDTFQNKGIHAVPGGSHQHWGTYNGLLYTASSYIEFFAIEHDVIAAGSDNPLVKYLRERIKREEGIGQICFRTDNMNNLQQHLHKQDLKTLPIFNGSRVRDDGKRIQWKMLFIEETDPSIPFPFFIEWAENDDIRLTELKNSGFIHPALENSYIELIQWPVPDFKQAARAWSPLFKDKMVINNTMQITQITAGNTKIQLFSEDGKESLKKECKIKINPPLQNGPLYVNGVVYE</sequence>
<protein>
    <submittedName>
        <fullName evidence="2">VOC family protein</fullName>
    </submittedName>
</protein>
<dbReference type="SUPFAM" id="SSF54593">
    <property type="entry name" value="Glyoxalase/Bleomycin resistance protein/Dihydroxybiphenyl dioxygenase"/>
    <property type="match status" value="1"/>
</dbReference>
<dbReference type="Pfam" id="PF13468">
    <property type="entry name" value="Glyoxalase_3"/>
    <property type="match status" value="1"/>
</dbReference>
<feature type="domain" description="Glyoxalase-like" evidence="1">
    <location>
        <begin position="12"/>
        <end position="200"/>
    </location>
</feature>
<dbReference type="Proteomes" id="UP000441354">
    <property type="component" value="Unassembled WGS sequence"/>
</dbReference>
<dbReference type="Gene3D" id="3.10.180.10">
    <property type="entry name" value="2,3-Dihydroxybiphenyl 1,2-Dioxygenase, domain 1"/>
    <property type="match status" value="1"/>
</dbReference>
<dbReference type="PANTHER" id="PTHR40265:SF1">
    <property type="entry name" value="GLYOXALASE-LIKE DOMAIN-CONTAINING PROTEIN"/>
    <property type="match status" value="1"/>
</dbReference>
<evidence type="ECO:0000313" key="3">
    <source>
        <dbReference type="Proteomes" id="UP000441354"/>
    </source>
</evidence>